<reference evidence="1 2" key="1">
    <citation type="journal article" date="2017" name="Genome Announc.">
        <title>Genome sequence of the saprophytic ascomycete Epicoccum nigrum ICMP 19927 strain isolated from New Zealand.</title>
        <authorList>
            <person name="Fokin M."/>
            <person name="Fleetwood D."/>
            <person name="Weir B.S."/>
            <person name="Villas-Boas S.G."/>
        </authorList>
    </citation>
    <scope>NUCLEOTIDE SEQUENCE [LARGE SCALE GENOMIC DNA]</scope>
    <source>
        <strain evidence="1 2">ICMP 19927</strain>
    </source>
</reference>
<proteinExistence type="predicted"/>
<dbReference type="EMBL" id="KZ107845">
    <property type="protein sequence ID" value="OSS48886.1"/>
    <property type="molecule type" value="Genomic_DNA"/>
</dbReference>
<evidence type="ECO:0000313" key="2">
    <source>
        <dbReference type="Proteomes" id="UP000193240"/>
    </source>
</evidence>
<name>A0A1Y2LY76_EPING</name>
<dbReference type="AlphaFoldDB" id="A0A1Y2LY76"/>
<keyword evidence="2" id="KW-1185">Reference proteome</keyword>
<dbReference type="Proteomes" id="UP000193240">
    <property type="component" value="Unassembled WGS sequence"/>
</dbReference>
<protein>
    <submittedName>
        <fullName evidence="1">Uncharacterized protein</fullName>
    </submittedName>
</protein>
<sequence>MPDLVQLAPLGLPWERYPWAMRPTAISEAAPTDTVPANEQKPSLMVLPAEIRARIFEYVWPATPMIRFTEGRSANTTAPSAILIYKNIDARRLSETGPVTWIRLNKHLHQEAISVLKLKSTWAIRLPGAAGQAETIISTMIGGDLNPAIAVNLLGVSAMQMPRSGQNLVIRPSAPTTEQTKLLASLPVKTVPVLSTCVLVKYHRYVTYNESYVDLSNLEALSVRAGRLIVHVEVRGLPCHVHAEKLRPEHWRFRDILHDKFVKLAHTLVGTDLFEIRDDLWSFDFISST</sequence>
<accession>A0A1Y2LY76</accession>
<dbReference type="InParanoid" id="A0A1Y2LY76"/>
<organism evidence="1 2">
    <name type="scientific">Epicoccum nigrum</name>
    <name type="common">Soil fungus</name>
    <name type="synonym">Epicoccum purpurascens</name>
    <dbReference type="NCBI Taxonomy" id="105696"/>
    <lineage>
        <taxon>Eukaryota</taxon>
        <taxon>Fungi</taxon>
        <taxon>Dikarya</taxon>
        <taxon>Ascomycota</taxon>
        <taxon>Pezizomycotina</taxon>
        <taxon>Dothideomycetes</taxon>
        <taxon>Pleosporomycetidae</taxon>
        <taxon>Pleosporales</taxon>
        <taxon>Pleosporineae</taxon>
        <taxon>Didymellaceae</taxon>
        <taxon>Epicoccum</taxon>
    </lineage>
</organism>
<evidence type="ECO:0000313" key="1">
    <source>
        <dbReference type="EMBL" id="OSS48886.1"/>
    </source>
</evidence>
<gene>
    <name evidence="1" type="ORF">B5807_06792</name>
</gene>